<dbReference type="Proteomes" id="UP001454036">
    <property type="component" value="Unassembled WGS sequence"/>
</dbReference>
<feature type="region of interest" description="Disordered" evidence="1">
    <location>
        <begin position="27"/>
        <end position="52"/>
    </location>
</feature>
<dbReference type="EMBL" id="BAABME010000740">
    <property type="protein sequence ID" value="GAA0145138.1"/>
    <property type="molecule type" value="Genomic_DNA"/>
</dbReference>
<sequence>MAGLLQGLTGTIVTTVMQQLREQLPQLRGENPVEISSVKEDGEKTYTHTPPVWRETEPLAGQLSCQNTAGREAVEPAPPIDAMVALWRQVDALSSRVEGHVRCGTNMELAYLAPFAP</sequence>
<protein>
    <submittedName>
        <fullName evidence="2">Uncharacterized protein</fullName>
    </submittedName>
</protein>
<reference evidence="2 3" key="1">
    <citation type="submission" date="2024-01" db="EMBL/GenBank/DDBJ databases">
        <title>The complete chloroplast genome sequence of Lithospermum erythrorhizon: insights into the phylogenetic relationship among Boraginaceae species and the maternal lineages of purple gromwells.</title>
        <authorList>
            <person name="Okada T."/>
            <person name="Watanabe K."/>
        </authorList>
    </citation>
    <scope>NUCLEOTIDE SEQUENCE [LARGE SCALE GENOMIC DNA]</scope>
</reference>
<feature type="compositionally biased region" description="Basic and acidic residues" evidence="1">
    <location>
        <begin position="37"/>
        <end position="46"/>
    </location>
</feature>
<keyword evidence="3" id="KW-1185">Reference proteome</keyword>
<comment type="caution">
    <text evidence="2">The sequence shown here is derived from an EMBL/GenBank/DDBJ whole genome shotgun (WGS) entry which is preliminary data.</text>
</comment>
<evidence type="ECO:0000256" key="1">
    <source>
        <dbReference type="SAM" id="MobiDB-lite"/>
    </source>
</evidence>
<evidence type="ECO:0000313" key="3">
    <source>
        <dbReference type="Proteomes" id="UP001454036"/>
    </source>
</evidence>
<proteinExistence type="predicted"/>
<accession>A0AAV3P1R3</accession>
<evidence type="ECO:0000313" key="2">
    <source>
        <dbReference type="EMBL" id="GAA0145138.1"/>
    </source>
</evidence>
<gene>
    <name evidence="2" type="ORF">LIER_05396</name>
</gene>
<dbReference type="AlphaFoldDB" id="A0AAV3P1R3"/>
<organism evidence="2 3">
    <name type="scientific">Lithospermum erythrorhizon</name>
    <name type="common">Purple gromwell</name>
    <name type="synonym">Lithospermum officinale var. erythrorhizon</name>
    <dbReference type="NCBI Taxonomy" id="34254"/>
    <lineage>
        <taxon>Eukaryota</taxon>
        <taxon>Viridiplantae</taxon>
        <taxon>Streptophyta</taxon>
        <taxon>Embryophyta</taxon>
        <taxon>Tracheophyta</taxon>
        <taxon>Spermatophyta</taxon>
        <taxon>Magnoliopsida</taxon>
        <taxon>eudicotyledons</taxon>
        <taxon>Gunneridae</taxon>
        <taxon>Pentapetalae</taxon>
        <taxon>asterids</taxon>
        <taxon>lamiids</taxon>
        <taxon>Boraginales</taxon>
        <taxon>Boraginaceae</taxon>
        <taxon>Boraginoideae</taxon>
        <taxon>Lithospermeae</taxon>
        <taxon>Lithospermum</taxon>
    </lineage>
</organism>
<name>A0AAV3P1R3_LITER</name>